<evidence type="ECO:0000313" key="1">
    <source>
        <dbReference type="EMBL" id="GAA6499924.1"/>
    </source>
</evidence>
<name>A0ABQ0BTU1_9FIRM</name>
<comment type="caution">
    <text evidence="1">The sequence shown here is derived from an EMBL/GenBank/DDBJ whole genome shotgun (WGS) entry which is preliminary data.</text>
</comment>
<accession>A0ABQ0BTU1</accession>
<keyword evidence="2" id="KW-1185">Reference proteome</keyword>
<organism evidence="1 2">
    <name type="scientific">Blautia parvula</name>
    <dbReference type="NCBI Taxonomy" id="2877527"/>
    <lineage>
        <taxon>Bacteria</taxon>
        <taxon>Bacillati</taxon>
        <taxon>Bacillota</taxon>
        <taxon>Clostridia</taxon>
        <taxon>Lachnospirales</taxon>
        <taxon>Lachnospiraceae</taxon>
        <taxon>Blautia</taxon>
    </lineage>
</organism>
<proteinExistence type="predicted"/>
<reference evidence="1 2" key="1">
    <citation type="submission" date="2024-04" db="EMBL/GenBank/DDBJ databases">
        <title>Defined microbial consortia suppress multidrug-resistant proinflammatory Enterobacteriaceae via ecological control.</title>
        <authorList>
            <person name="Furuichi M."/>
            <person name="Kawaguchi T."/>
            <person name="Pust M."/>
            <person name="Yasuma K."/>
            <person name="Plichta D."/>
            <person name="Hasegawa N."/>
            <person name="Ohya T."/>
            <person name="Bhattarai S."/>
            <person name="Sasajima S."/>
            <person name="Aoto Y."/>
            <person name="Tuganbaev T."/>
            <person name="Yaginuma M."/>
            <person name="Ueda M."/>
            <person name="Okahashi N."/>
            <person name="Amafuji K."/>
            <person name="Kiridooshi Y."/>
            <person name="Sugita K."/>
            <person name="Strazar M."/>
            <person name="Skelly A."/>
            <person name="Suda W."/>
            <person name="Hattori M."/>
            <person name="Nakamoto N."/>
            <person name="Caballero S."/>
            <person name="Norman J."/>
            <person name="Olle B."/>
            <person name="Tanoue T."/>
            <person name="Arita M."/>
            <person name="Bucci V."/>
            <person name="Atarashi K."/>
            <person name="Xavier R."/>
            <person name="Honda K."/>
        </authorList>
    </citation>
    <scope>NUCLEOTIDE SEQUENCE [LARGE SCALE GENOMIC DNA]</scope>
    <source>
        <strain evidence="2">k34-0107-D12</strain>
    </source>
</reference>
<dbReference type="EMBL" id="BAABZQ010000001">
    <property type="protein sequence ID" value="GAA6499924.1"/>
    <property type="molecule type" value="Genomic_DNA"/>
</dbReference>
<sequence length="70" mass="8211">MQGNLYEILPQQKYLCAYGAEYSETFRPHALGKIIKAAMCTGFFLYKPGAPMIEWAHKTYYEDTCYEMRQ</sequence>
<dbReference type="Proteomes" id="UP001600941">
    <property type="component" value="Unassembled WGS sequence"/>
</dbReference>
<gene>
    <name evidence="1" type="ORF">K340107D12_27400</name>
</gene>
<evidence type="ECO:0000313" key="2">
    <source>
        <dbReference type="Proteomes" id="UP001600941"/>
    </source>
</evidence>
<protein>
    <submittedName>
        <fullName evidence="1">Uncharacterized protein</fullName>
    </submittedName>
</protein>